<dbReference type="Gene3D" id="3.40.710.10">
    <property type="entry name" value="DD-peptidase/beta-lactamase superfamily"/>
    <property type="match status" value="1"/>
</dbReference>
<dbReference type="PANTHER" id="PTHR46825:SF7">
    <property type="entry name" value="D-ALANYL-D-ALANINE CARBOXYPEPTIDASE"/>
    <property type="match status" value="1"/>
</dbReference>
<protein>
    <recommendedName>
        <fullName evidence="1">Beta-lactamase-related domain-containing protein</fullName>
    </recommendedName>
</protein>
<reference evidence="2 3" key="1">
    <citation type="submission" date="2015-07" db="EMBL/GenBank/DDBJ databases">
        <title>Genome sequencing of Kibdelosporangium phytohabitans.</title>
        <authorList>
            <person name="Qin S."/>
            <person name="Xing K."/>
        </authorList>
    </citation>
    <scope>NUCLEOTIDE SEQUENCE [LARGE SCALE GENOMIC DNA]</scope>
    <source>
        <strain evidence="2 3">KLBMP1111</strain>
    </source>
</reference>
<evidence type="ECO:0000313" key="3">
    <source>
        <dbReference type="Proteomes" id="UP000063699"/>
    </source>
</evidence>
<dbReference type="InterPro" id="IPR050491">
    <property type="entry name" value="AmpC-like"/>
</dbReference>
<dbReference type="RefSeq" id="WP_054291739.1">
    <property type="nucleotide sequence ID" value="NZ_CP012752.1"/>
</dbReference>
<evidence type="ECO:0000259" key="1">
    <source>
        <dbReference type="Pfam" id="PF00144"/>
    </source>
</evidence>
<keyword evidence="3" id="KW-1185">Reference proteome</keyword>
<name>A0A0N9I1C7_9PSEU</name>
<dbReference type="OrthoDB" id="3171327at2"/>
<organism evidence="2 3">
    <name type="scientific">Kibdelosporangium phytohabitans</name>
    <dbReference type="NCBI Taxonomy" id="860235"/>
    <lineage>
        <taxon>Bacteria</taxon>
        <taxon>Bacillati</taxon>
        <taxon>Actinomycetota</taxon>
        <taxon>Actinomycetes</taxon>
        <taxon>Pseudonocardiales</taxon>
        <taxon>Pseudonocardiaceae</taxon>
        <taxon>Kibdelosporangium</taxon>
    </lineage>
</organism>
<dbReference type="STRING" id="860235.AOZ06_25665"/>
<feature type="domain" description="Beta-lactamase-related" evidence="1">
    <location>
        <begin position="12"/>
        <end position="308"/>
    </location>
</feature>
<dbReference type="AlphaFoldDB" id="A0A0N9I1C7"/>
<dbReference type="SUPFAM" id="SSF56601">
    <property type="entry name" value="beta-lactamase/transpeptidase-like"/>
    <property type="match status" value="1"/>
</dbReference>
<dbReference type="PANTHER" id="PTHR46825">
    <property type="entry name" value="D-ALANYL-D-ALANINE-CARBOXYPEPTIDASE/ENDOPEPTIDASE AMPH"/>
    <property type="match status" value="1"/>
</dbReference>
<dbReference type="Pfam" id="PF00144">
    <property type="entry name" value="Beta-lactamase"/>
    <property type="match status" value="1"/>
</dbReference>
<accession>A0A0N9I1C7</accession>
<dbReference type="EMBL" id="CP012752">
    <property type="protein sequence ID" value="ALG09835.1"/>
    <property type="molecule type" value="Genomic_DNA"/>
</dbReference>
<proteinExistence type="predicted"/>
<gene>
    <name evidence="2" type="ORF">AOZ06_25665</name>
</gene>
<dbReference type="KEGG" id="kphy:AOZ06_25665"/>
<dbReference type="InterPro" id="IPR012338">
    <property type="entry name" value="Beta-lactam/transpept-like"/>
</dbReference>
<dbReference type="InterPro" id="IPR001466">
    <property type="entry name" value="Beta-lactam-related"/>
</dbReference>
<dbReference type="Proteomes" id="UP000063699">
    <property type="component" value="Chromosome"/>
</dbReference>
<evidence type="ECO:0000313" key="2">
    <source>
        <dbReference type="EMBL" id="ALG09835.1"/>
    </source>
</evidence>
<sequence length="334" mass="35532">MRDLVEPLRDAVRGATGIAVALHHAGQDSILVTGTTGRHDPQPVGGTTRFELGSVTKTFTGLLLAQMIARGDVGPADPVDRYLPPGAAPRLGREVTLERLATHTAGLPRLPPGLLLRAVPRWRTNPYRDFGPAGLDEALRRTRPGTPGRVRYSNFGVALLGQALANAAGQPLEDLLAERVLRPLDLPGTGFAASPQVTGYLRGRARPPWQIPGMPAAGALRSSALDMLRYLTAHLPGGTGPLATAVADVIRPRERAGDHEVCLVWNLRRRSEHELLFHSGATRGCTAFAGFSPSAATALVALVNAGPVVGSTFVQRAYEAAWKLVDRATVPQPR</sequence>